<feature type="non-terminal residue" evidence="2">
    <location>
        <position position="1"/>
    </location>
</feature>
<evidence type="ECO:0000313" key="3">
    <source>
        <dbReference type="Proteomes" id="UP001189429"/>
    </source>
</evidence>
<proteinExistence type="predicted"/>
<organism evidence="2 3">
    <name type="scientific">Prorocentrum cordatum</name>
    <dbReference type="NCBI Taxonomy" id="2364126"/>
    <lineage>
        <taxon>Eukaryota</taxon>
        <taxon>Sar</taxon>
        <taxon>Alveolata</taxon>
        <taxon>Dinophyceae</taxon>
        <taxon>Prorocentrales</taxon>
        <taxon>Prorocentraceae</taxon>
        <taxon>Prorocentrum</taxon>
    </lineage>
</organism>
<reference evidence="2" key="1">
    <citation type="submission" date="2023-10" db="EMBL/GenBank/DDBJ databases">
        <authorList>
            <person name="Chen Y."/>
            <person name="Shah S."/>
            <person name="Dougan E. K."/>
            <person name="Thang M."/>
            <person name="Chan C."/>
        </authorList>
    </citation>
    <scope>NUCLEOTIDE SEQUENCE [LARGE SCALE GENOMIC DNA]</scope>
</reference>
<evidence type="ECO:0008006" key="4">
    <source>
        <dbReference type="Google" id="ProtNLM"/>
    </source>
</evidence>
<comment type="caution">
    <text evidence="2">The sequence shown here is derived from an EMBL/GenBank/DDBJ whole genome shotgun (WGS) entry which is preliminary data.</text>
</comment>
<dbReference type="EMBL" id="CAUYUJ010000994">
    <property type="protein sequence ID" value="CAK0793566.1"/>
    <property type="molecule type" value="Genomic_DNA"/>
</dbReference>
<dbReference type="Proteomes" id="UP001189429">
    <property type="component" value="Unassembled WGS sequence"/>
</dbReference>
<name>A0ABN9PPL1_9DINO</name>
<feature type="non-terminal residue" evidence="2">
    <location>
        <position position="244"/>
    </location>
</feature>
<accession>A0ABN9PPL1</accession>
<protein>
    <recommendedName>
        <fullName evidence="4">Prolyl 4-hydroxylase alpha subunit Fe(2+) 2OG dioxygenase domain-containing protein</fullName>
    </recommendedName>
</protein>
<evidence type="ECO:0000313" key="2">
    <source>
        <dbReference type="EMBL" id="CAK0793566.1"/>
    </source>
</evidence>
<feature type="region of interest" description="Disordered" evidence="1">
    <location>
        <begin position="1"/>
        <end position="26"/>
    </location>
</feature>
<feature type="compositionally biased region" description="Basic and acidic residues" evidence="1">
    <location>
        <begin position="12"/>
        <end position="26"/>
    </location>
</feature>
<gene>
    <name evidence="2" type="ORF">PCOR1329_LOCUS3826</name>
</gene>
<keyword evidence="3" id="KW-1185">Reference proteome</keyword>
<sequence>APLGPSMPGPRARGEQPRLHPGARFRDGRWETRAAPRGTVLRGPRGVLHGGVPLPGGLAPGLLGALLPRAGVSAPLERLHDTCGGSAALRRRLTTQRLRLRHGAAFDALWCRFVQRVLLPHLGEEWVLFERSPNLRLHFARQKAPVSAHCDSEHFHSPFEINFWVPLVDILDGSESLWAESAPGAGDFRPFVAPYGEAVRFYGNKATHFTVPVGRRVDGLQFLTAGPQRFTVFGYYGVVCAAGE</sequence>
<evidence type="ECO:0000256" key="1">
    <source>
        <dbReference type="SAM" id="MobiDB-lite"/>
    </source>
</evidence>